<organism evidence="2 3">
    <name type="scientific">Reinekea blandensis MED297</name>
    <dbReference type="NCBI Taxonomy" id="314283"/>
    <lineage>
        <taxon>Bacteria</taxon>
        <taxon>Pseudomonadati</taxon>
        <taxon>Pseudomonadota</taxon>
        <taxon>Gammaproteobacteria</taxon>
        <taxon>Oceanospirillales</taxon>
        <taxon>Saccharospirillaceae</taxon>
        <taxon>Reinekea</taxon>
    </lineage>
</organism>
<reference evidence="2 3" key="1">
    <citation type="submission" date="2006-02" db="EMBL/GenBank/DDBJ databases">
        <authorList>
            <person name="Pinhassi J."/>
            <person name="Pedros-Alio C."/>
            <person name="Ferriera S."/>
            <person name="Johnson J."/>
            <person name="Kravitz S."/>
            <person name="Halpern A."/>
            <person name="Remington K."/>
            <person name="Beeson K."/>
            <person name="Tran B."/>
            <person name="Rogers Y.-H."/>
            <person name="Friedman R."/>
            <person name="Venter J.C."/>
        </authorList>
    </citation>
    <scope>NUCLEOTIDE SEQUENCE [LARGE SCALE GENOMIC DNA]</scope>
    <source>
        <strain evidence="2 3">MED297</strain>
    </source>
</reference>
<proteinExistence type="predicted"/>
<sequence length="196" mass="21269">MRTAALVSLLLISAGSAWGFSFSDLGVEAGVGSRLASYAHQEGDLAYELDEYYLFAVTLSASRSIKYGVEAGLSFNEYKADDDFLGENQTFFSTSLYASKRLPISRSSDLWLGAGFGSRFSSHSDRFSVSSDGYLEQTFEDIPMGYSGMFAQLRVSYQMNDLFGAGLPFGISIFGTAEKGFSERSGAATIGTMFVF</sequence>
<dbReference type="HOGENOM" id="CLU_1389232_0_0_6"/>
<dbReference type="AlphaFoldDB" id="A4BJY2"/>
<protein>
    <recommendedName>
        <fullName evidence="4">Outer membrane protein beta-barrel domain-containing protein</fullName>
    </recommendedName>
</protein>
<dbReference type="Proteomes" id="UP000005953">
    <property type="component" value="Unassembled WGS sequence"/>
</dbReference>
<evidence type="ECO:0000313" key="3">
    <source>
        <dbReference type="Proteomes" id="UP000005953"/>
    </source>
</evidence>
<keyword evidence="1" id="KW-0732">Signal</keyword>
<dbReference type="STRING" id="314283.MED297_00140"/>
<evidence type="ECO:0000256" key="1">
    <source>
        <dbReference type="SAM" id="SignalP"/>
    </source>
</evidence>
<feature type="signal peptide" evidence="1">
    <location>
        <begin position="1"/>
        <end position="19"/>
    </location>
</feature>
<feature type="chain" id="PRO_5002666601" description="Outer membrane protein beta-barrel domain-containing protein" evidence="1">
    <location>
        <begin position="20"/>
        <end position="196"/>
    </location>
</feature>
<gene>
    <name evidence="2" type="ORF">MED297_00140</name>
</gene>
<comment type="caution">
    <text evidence="2">The sequence shown here is derived from an EMBL/GenBank/DDBJ whole genome shotgun (WGS) entry which is preliminary data.</text>
</comment>
<dbReference type="RefSeq" id="WP_008041229.1">
    <property type="nucleotide sequence ID" value="NZ_AAOE01000038.1"/>
</dbReference>
<accession>A4BJY2</accession>
<name>A4BJY2_9GAMM</name>
<keyword evidence="3" id="KW-1185">Reference proteome</keyword>
<evidence type="ECO:0000313" key="2">
    <source>
        <dbReference type="EMBL" id="EAR07583.1"/>
    </source>
</evidence>
<evidence type="ECO:0008006" key="4">
    <source>
        <dbReference type="Google" id="ProtNLM"/>
    </source>
</evidence>
<dbReference type="EMBL" id="AAOE01000038">
    <property type="protein sequence ID" value="EAR07583.1"/>
    <property type="molecule type" value="Genomic_DNA"/>
</dbReference>